<feature type="chain" id="PRO_5008264588" evidence="2">
    <location>
        <begin position="24"/>
        <end position="364"/>
    </location>
</feature>
<dbReference type="SUPFAM" id="SSF102198">
    <property type="entry name" value="Putative cyclase"/>
    <property type="match status" value="1"/>
</dbReference>
<protein>
    <submittedName>
        <fullName evidence="3">Uncharacterized protein</fullName>
    </submittedName>
</protein>
<gene>
    <name evidence="3" type="ORF">RR48_13091</name>
</gene>
<dbReference type="Proteomes" id="UP000053240">
    <property type="component" value="Unassembled WGS sequence"/>
</dbReference>
<proteinExistence type="inferred from homology"/>
<evidence type="ECO:0000256" key="1">
    <source>
        <dbReference type="ARBA" id="ARBA00007865"/>
    </source>
</evidence>
<dbReference type="InParanoid" id="A0A194QS87"/>
<name>A0A194QS87_PAPMA</name>
<dbReference type="STRING" id="76193.A0A194QS87"/>
<reference evidence="3 4" key="1">
    <citation type="journal article" date="2015" name="Nat. Commun.">
        <title>Outbred genome sequencing and CRISPR/Cas9 gene editing in butterflies.</title>
        <authorList>
            <person name="Li X."/>
            <person name="Fan D."/>
            <person name="Zhang W."/>
            <person name="Liu G."/>
            <person name="Zhang L."/>
            <person name="Zhao L."/>
            <person name="Fang X."/>
            <person name="Chen L."/>
            <person name="Dong Y."/>
            <person name="Chen Y."/>
            <person name="Ding Y."/>
            <person name="Zhao R."/>
            <person name="Feng M."/>
            <person name="Zhu Y."/>
            <person name="Feng Y."/>
            <person name="Jiang X."/>
            <person name="Zhu D."/>
            <person name="Xiang H."/>
            <person name="Feng X."/>
            <person name="Li S."/>
            <person name="Wang J."/>
            <person name="Zhang G."/>
            <person name="Kronforst M.R."/>
            <person name="Wang W."/>
        </authorList>
    </citation>
    <scope>NUCLEOTIDE SEQUENCE [LARGE SCALE GENOMIC DNA]</scope>
    <source>
        <strain evidence="3">Ya'a_city_454_Pm</strain>
        <tissue evidence="3">Whole body</tissue>
    </source>
</reference>
<keyword evidence="2" id="KW-0732">Signal</keyword>
<accession>A0A194QS87</accession>
<feature type="signal peptide" evidence="2">
    <location>
        <begin position="1"/>
        <end position="23"/>
    </location>
</feature>
<dbReference type="AlphaFoldDB" id="A0A194QS87"/>
<dbReference type="GO" id="GO:0004061">
    <property type="term" value="F:arylformamidase activity"/>
    <property type="evidence" value="ECO:0007669"/>
    <property type="project" value="InterPro"/>
</dbReference>
<evidence type="ECO:0000313" key="4">
    <source>
        <dbReference type="Proteomes" id="UP000053240"/>
    </source>
</evidence>
<evidence type="ECO:0000313" key="3">
    <source>
        <dbReference type="EMBL" id="KPJ08352.1"/>
    </source>
</evidence>
<dbReference type="GO" id="GO:0019441">
    <property type="term" value="P:L-tryptophan catabolic process to kynurenine"/>
    <property type="evidence" value="ECO:0007669"/>
    <property type="project" value="InterPro"/>
</dbReference>
<comment type="similarity">
    <text evidence="1">Belongs to the Cyclase 1 superfamily.</text>
</comment>
<sequence length="364" mass="41415">MGNHLRLLVSLLIEILLFKEGRFDNKHMDEELSIIDVFDLTTPTTWKDLMDYYGAIEKHWRICVNCGIPTLGTAIHLEHAGSTGSMQPAVIPTEYLLTRLEIVDLTSHIKSQQAAVITLDMALQWSALKHDPREPTLILFKFGWKRSLVSDKRRCVCKIPGLSYELAEWIAANMSHVVGVATDAPSLESEQTREFTSRTIANVLGKSGIYMIENVNIKRKMPERGCMTIAMPLKMLSANYVPTRLTAFCPSQKTDQHVAIALKKSTYTTQIVESRVYDVNLDELPSDIGVEHQRYTEAPYYLQHTPSRSFLALNHVPNQDLNIVNKRHSIWPPKISRIIGENIFITSLTKFVLKMQRLLQQQIS</sequence>
<keyword evidence="4" id="KW-1185">Reference proteome</keyword>
<evidence type="ECO:0000256" key="2">
    <source>
        <dbReference type="SAM" id="SignalP"/>
    </source>
</evidence>
<organism evidence="3 4">
    <name type="scientific">Papilio machaon</name>
    <name type="common">Old World swallowtail butterfly</name>
    <dbReference type="NCBI Taxonomy" id="76193"/>
    <lineage>
        <taxon>Eukaryota</taxon>
        <taxon>Metazoa</taxon>
        <taxon>Ecdysozoa</taxon>
        <taxon>Arthropoda</taxon>
        <taxon>Hexapoda</taxon>
        <taxon>Insecta</taxon>
        <taxon>Pterygota</taxon>
        <taxon>Neoptera</taxon>
        <taxon>Endopterygota</taxon>
        <taxon>Lepidoptera</taxon>
        <taxon>Glossata</taxon>
        <taxon>Ditrysia</taxon>
        <taxon>Papilionoidea</taxon>
        <taxon>Papilionidae</taxon>
        <taxon>Papilioninae</taxon>
        <taxon>Papilio</taxon>
    </lineage>
</organism>
<dbReference type="InterPro" id="IPR007325">
    <property type="entry name" value="KFase/CYL"/>
</dbReference>
<dbReference type="Gene3D" id="3.50.30.50">
    <property type="entry name" value="Putative cyclase"/>
    <property type="match status" value="1"/>
</dbReference>
<dbReference type="InterPro" id="IPR037175">
    <property type="entry name" value="KFase_sf"/>
</dbReference>
<dbReference type="Pfam" id="PF04199">
    <property type="entry name" value="Cyclase"/>
    <property type="match status" value="1"/>
</dbReference>
<dbReference type="EMBL" id="KQ461155">
    <property type="protein sequence ID" value="KPJ08352.1"/>
    <property type="molecule type" value="Genomic_DNA"/>
</dbReference>